<reference evidence="1" key="1">
    <citation type="submission" date="2023-01" db="EMBL/GenBank/DDBJ databases">
        <title>The chitinases involved in constricting ring structure development in the nematode-trapping fungus Drechslerella dactyloides.</title>
        <authorList>
            <person name="Wang R."/>
            <person name="Zhang L."/>
            <person name="Tang P."/>
            <person name="Li S."/>
            <person name="Liang L."/>
        </authorList>
    </citation>
    <scope>NUCLEOTIDE SEQUENCE</scope>
    <source>
        <strain evidence="1">YMF1.00031</strain>
    </source>
</reference>
<keyword evidence="2" id="KW-1185">Reference proteome</keyword>
<evidence type="ECO:0000313" key="1">
    <source>
        <dbReference type="EMBL" id="KAJ6260938.1"/>
    </source>
</evidence>
<dbReference type="Proteomes" id="UP001221413">
    <property type="component" value="Unassembled WGS sequence"/>
</dbReference>
<comment type="caution">
    <text evidence="1">The sequence shown here is derived from an EMBL/GenBank/DDBJ whole genome shotgun (WGS) entry which is preliminary data.</text>
</comment>
<proteinExistence type="predicted"/>
<evidence type="ECO:0000313" key="2">
    <source>
        <dbReference type="Proteomes" id="UP001221413"/>
    </source>
</evidence>
<sequence>MDSVTLTASNEFYVLTARTATQNLERTRAAAKVVAWSTNHGIIWKAPLLDIAQRYLDSLENRRALGGFLAAATKSFRSEDVDNLTRTFIEVFRVANGDLPDSSGGPKPVETLWQRAIDLQQAAPWPEVEQSVRGLKQDRADTDIPDRYYKTINSALEAAGLSVTSELAALIYLARSRNDLNNDPLSELGININGYQDATVKQLEELGIRINKVGLDTNFWKLLKMLIGEPAAIMLRDHLITVSQNPGSANTTNKLENTITLVNAVHSEWASGYFYLEPLDSDESTPMSVDLSHFGDTPTPSRYVVKYHPLPTPTTPLSQTSAGITRLCIDDVVMHSVDTDPSLADAGICDSNTRRILVDGDAIAFETDDPEEMPLPHPHLLWLHGSLSRIVRLAGRSTEEWELGFDDNEELEEIATL</sequence>
<name>A0AAD6IY98_DREDA</name>
<organism evidence="1 2">
    <name type="scientific">Drechslerella dactyloides</name>
    <name type="common">Nematode-trapping fungus</name>
    <name type="synonym">Arthrobotrys dactyloides</name>
    <dbReference type="NCBI Taxonomy" id="74499"/>
    <lineage>
        <taxon>Eukaryota</taxon>
        <taxon>Fungi</taxon>
        <taxon>Dikarya</taxon>
        <taxon>Ascomycota</taxon>
        <taxon>Pezizomycotina</taxon>
        <taxon>Orbiliomycetes</taxon>
        <taxon>Orbiliales</taxon>
        <taxon>Orbiliaceae</taxon>
        <taxon>Drechslerella</taxon>
    </lineage>
</organism>
<dbReference type="EMBL" id="JAQGDS010000004">
    <property type="protein sequence ID" value="KAJ6260938.1"/>
    <property type="molecule type" value="Genomic_DNA"/>
</dbReference>
<evidence type="ECO:0008006" key="3">
    <source>
        <dbReference type="Google" id="ProtNLM"/>
    </source>
</evidence>
<accession>A0AAD6IY98</accession>
<dbReference type="AlphaFoldDB" id="A0AAD6IY98"/>
<protein>
    <recommendedName>
        <fullName evidence="3">HNH endonuclease</fullName>
    </recommendedName>
</protein>
<gene>
    <name evidence="1" type="ORF">Dda_3599</name>
</gene>